<dbReference type="EMBL" id="BGZK01002078">
    <property type="protein sequence ID" value="GBP90371.1"/>
    <property type="molecule type" value="Genomic_DNA"/>
</dbReference>
<reference evidence="2 3" key="1">
    <citation type="journal article" date="2019" name="Commun. Biol.">
        <title>The bagworm genome reveals a unique fibroin gene that provides high tensile strength.</title>
        <authorList>
            <person name="Kono N."/>
            <person name="Nakamura H."/>
            <person name="Ohtoshi R."/>
            <person name="Tomita M."/>
            <person name="Numata K."/>
            <person name="Arakawa K."/>
        </authorList>
    </citation>
    <scope>NUCLEOTIDE SEQUENCE [LARGE SCALE GENOMIC DNA]</scope>
</reference>
<protein>
    <submittedName>
        <fullName evidence="2">Uncharacterized protein</fullName>
    </submittedName>
</protein>
<gene>
    <name evidence="2" type="ORF">EVAR_49100_1</name>
</gene>
<proteinExistence type="predicted"/>
<evidence type="ECO:0000313" key="3">
    <source>
        <dbReference type="Proteomes" id="UP000299102"/>
    </source>
</evidence>
<evidence type="ECO:0000313" key="2">
    <source>
        <dbReference type="EMBL" id="GBP90371.1"/>
    </source>
</evidence>
<accession>A0A4C1ZNC7</accession>
<name>A0A4C1ZNC7_EUMVA</name>
<dbReference type="OrthoDB" id="10017160at2759"/>
<evidence type="ECO:0000256" key="1">
    <source>
        <dbReference type="SAM" id="MobiDB-lite"/>
    </source>
</evidence>
<feature type="region of interest" description="Disordered" evidence="1">
    <location>
        <begin position="153"/>
        <end position="174"/>
    </location>
</feature>
<sequence>MKLTSWCAPKSNNISGCTHCFTAYIKTDKPPENLRMSKSLPVVRVGPHRPADHATSCPFHRRGLSTKGLCKYLLPESAGFVPELLFYLKKCPRPVEEATAPSASTAPAPAPGAPDTQVNKKVIKLRLAFHDEASYFATVYNGFNEFKRGRTNLTDDLREGPTATTKTASALCGS</sequence>
<organism evidence="2 3">
    <name type="scientific">Eumeta variegata</name>
    <name type="common">Bagworm moth</name>
    <name type="synonym">Eumeta japonica</name>
    <dbReference type="NCBI Taxonomy" id="151549"/>
    <lineage>
        <taxon>Eukaryota</taxon>
        <taxon>Metazoa</taxon>
        <taxon>Ecdysozoa</taxon>
        <taxon>Arthropoda</taxon>
        <taxon>Hexapoda</taxon>
        <taxon>Insecta</taxon>
        <taxon>Pterygota</taxon>
        <taxon>Neoptera</taxon>
        <taxon>Endopterygota</taxon>
        <taxon>Lepidoptera</taxon>
        <taxon>Glossata</taxon>
        <taxon>Ditrysia</taxon>
        <taxon>Tineoidea</taxon>
        <taxon>Psychidae</taxon>
        <taxon>Oiketicinae</taxon>
        <taxon>Eumeta</taxon>
    </lineage>
</organism>
<dbReference type="Proteomes" id="UP000299102">
    <property type="component" value="Unassembled WGS sequence"/>
</dbReference>
<dbReference type="AlphaFoldDB" id="A0A4C1ZNC7"/>
<keyword evidence="3" id="KW-1185">Reference proteome</keyword>
<comment type="caution">
    <text evidence="2">The sequence shown here is derived from an EMBL/GenBank/DDBJ whole genome shotgun (WGS) entry which is preliminary data.</text>
</comment>